<dbReference type="NCBIfam" id="TIGR00369">
    <property type="entry name" value="unchar_dom_1"/>
    <property type="match status" value="1"/>
</dbReference>
<dbReference type="AlphaFoldDB" id="A0A292YJH8"/>
<organism evidence="3 4">
    <name type="scientific">Effusibacillus lacus</name>
    <dbReference type="NCBI Taxonomy" id="1348429"/>
    <lineage>
        <taxon>Bacteria</taxon>
        <taxon>Bacillati</taxon>
        <taxon>Bacillota</taxon>
        <taxon>Bacilli</taxon>
        <taxon>Bacillales</taxon>
        <taxon>Alicyclobacillaceae</taxon>
        <taxon>Effusibacillus</taxon>
    </lineage>
</organism>
<evidence type="ECO:0000313" key="4">
    <source>
        <dbReference type="Proteomes" id="UP000217785"/>
    </source>
</evidence>
<gene>
    <name evidence="3" type="ORF">EFBL_0673</name>
</gene>
<feature type="domain" description="Thioesterase" evidence="2">
    <location>
        <begin position="39"/>
        <end position="112"/>
    </location>
</feature>
<dbReference type="Gene3D" id="3.10.129.10">
    <property type="entry name" value="Hotdog Thioesterase"/>
    <property type="match status" value="1"/>
</dbReference>
<dbReference type="CDD" id="cd03443">
    <property type="entry name" value="PaaI_thioesterase"/>
    <property type="match status" value="1"/>
</dbReference>
<dbReference type="Pfam" id="PF03061">
    <property type="entry name" value="4HBT"/>
    <property type="match status" value="1"/>
</dbReference>
<evidence type="ECO:0000256" key="1">
    <source>
        <dbReference type="ARBA" id="ARBA00022801"/>
    </source>
</evidence>
<keyword evidence="1" id="KW-0378">Hydrolase</keyword>
<protein>
    <submittedName>
        <fullName evidence="3">Thioesterase</fullName>
    </submittedName>
</protein>
<dbReference type="Proteomes" id="UP000217785">
    <property type="component" value="Unassembled WGS sequence"/>
</dbReference>
<evidence type="ECO:0000259" key="2">
    <source>
        <dbReference type="Pfam" id="PF03061"/>
    </source>
</evidence>
<dbReference type="OrthoDB" id="2139465at2"/>
<dbReference type="SUPFAM" id="SSF54637">
    <property type="entry name" value="Thioesterase/thiol ester dehydrase-isomerase"/>
    <property type="match status" value="1"/>
</dbReference>
<proteinExistence type="predicted"/>
<dbReference type="GO" id="GO:0016289">
    <property type="term" value="F:acyl-CoA hydrolase activity"/>
    <property type="evidence" value="ECO:0007669"/>
    <property type="project" value="UniProtKB-ARBA"/>
</dbReference>
<reference evidence="4" key="1">
    <citation type="submission" date="2017-07" db="EMBL/GenBank/DDBJ databases">
        <title>Draft genome sequence of Effusibacillus lacus strain skLN1.</title>
        <authorList>
            <person name="Watanabe M."/>
            <person name="Kojima H."/>
            <person name="Fukui M."/>
        </authorList>
    </citation>
    <scope>NUCLEOTIDE SEQUENCE [LARGE SCALE GENOMIC DNA]</scope>
    <source>
        <strain evidence="4">skLN1</strain>
    </source>
</reference>
<dbReference type="PANTHER" id="PTHR43240">
    <property type="entry name" value="1,4-DIHYDROXY-2-NAPHTHOYL-COA THIOESTERASE 1"/>
    <property type="match status" value="1"/>
</dbReference>
<comment type="caution">
    <text evidence="3">The sequence shown here is derived from an EMBL/GenBank/DDBJ whole genome shotgun (WGS) entry which is preliminary data.</text>
</comment>
<dbReference type="InterPro" id="IPR029069">
    <property type="entry name" value="HotDog_dom_sf"/>
</dbReference>
<dbReference type="InterPro" id="IPR006683">
    <property type="entry name" value="Thioestr_dom"/>
</dbReference>
<name>A0A292YJH8_9BACL</name>
<dbReference type="InterPro" id="IPR003736">
    <property type="entry name" value="PAAI_dom"/>
</dbReference>
<accession>A0A292YJH8</accession>
<sequence length="133" mass="14703">MASGDMLSLMKLLPIQRERHEDWYVMSLPLLPFFMNPLGIVHGGITAVLLDSAMGWSIAEETGKQVVTLQMNVNYIAPGKGKVLKVFARPTHTGRATAVAEAYMENETGKRIAQSTGTFYYTGEPAIRLEEQT</sequence>
<evidence type="ECO:0000313" key="3">
    <source>
        <dbReference type="EMBL" id="GAX89059.1"/>
    </source>
</evidence>
<dbReference type="EMBL" id="BDUF01000014">
    <property type="protein sequence ID" value="GAX89059.1"/>
    <property type="molecule type" value="Genomic_DNA"/>
</dbReference>
<keyword evidence="4" id="KW-1185">Reference proteome</keyword>